<dbReference type="EMBL" id="JAAOAK010000356">
    <property type="protein sequence ID" value="KAF5670943.1"/>
    <property type="molecule type" value="Genomic_DNA"/>
</dbReference>
<dbReference type="GO" id="GO:0004497">
    <property type="term" value="F:monooxygenase activity"/>
    <property type="evidence" value="ECO:0007669"/>
    <property type="project" value="UniProtKB-KW"/>
</dbReference>
<keyword evidence="3" id="KW-0274">FAD</keyword>
<keyword evidence="2" id="KW-0285">Flavoprotein</keyword>
<name>A0A8H5TJ00_9HYPO</name>
<evidence type="ECO:0000313" key="7">
    <source>
        <dbReference type="EMBL" id="KAF5670943.1"/>
    </source>
</evidence>
<dbReference type="GO" id="GO:0071949">
    <property type="term" value="F:FAD binding"/>
    <property type="evidence" value="ECO:0007669"/>
    <property type="project" value="InterPro"/>
</dbReference>
<dbReference type="InterPro" id="IPR050493">
    <property type="entry name" value="FAD-dep_Monooxygenase_BioMet"/>
</dbReference>
<comment type="caution">
    <text evidence="7">The sequence shown here is derived from an EMBL/GenBank/DDBJ whole genome shotgun (WGS) entry which is preliminary data.</text>
</comment>
<dbReference type="PANTHER" id="PTHR13789">
    <property type="entry name" value="MONOOXYGENASE"/>
    <property type="match status" value="1"/>
</dbReference>
<evidence type="ECO:0000259" key="6">
    <source>
        <dbReference type="Pfam" id="PF01494"/>
    </source>
</evidence>
<evidence type="ECO:0000256" key="2">
    <source>
        <dbReference type="ARBA" id="ARBA00022630"/>
    </source>
</evidence>
<gene>
    <name evidence="7" type="ORF">FDENT_11113</name>
</gene>
<dbReference type="InterPro" id="IPR036188">
    <property type="entry name" value="FAD/NAD-bd_sf"/>
</dbReference>
<organism evidence="7 8">
    <name type="scientific">Fusarium denticulatum</name>
    <dbReference type="NCBI Taxonomy" id="48507"/>
    <lineage>
        <taxon>Eukaryota</taxon>
        <taxon>Fungi</taxon>
        <taxon>Dikarya</taxon>
        <taxon>Ascomycota</taxon>
        <taxon>Pezizomycotina</taxon>
        <taxon>Sordariomycetes</taxon>
        <taxon>Hypocreomycetidae</taxon>
        <taxon>Hypocreales</taxon>
        <taxon>Nectriaceae</taxon>
        <taxon>Fusarium</taxon>
        <taxon>Fusarium fujikuroi species complex</taxon>
    </lineage>
</organism>
<keyword evidence="5 7" id="KW-0503">Monooxygenase</keyword>
<dbReference type="AlphaFoldDB" id="A0A8H5TJ00"/>
<dbReference type="Proteomes" id="UP000562682">
    <property type="component" value="Unassembled WGS sequence"/>
</dbReference>
<evidence type="ECO:0000256" key="5">
    <source>
        <dbReference type="ARBA" id="ARBA00023033"/>
    </source>
</evidence>
<accession>A0A8H5TJ00</accession>
<dbReference type="Pfam" id="PF01494">
    <property type="entry name" value="FAD_binding_3"/>
    <property type="match status" value="1"/>
</dbReference>
<protein>
    <submittedName>
        <fullName evidence="7">Kynurenine 3-monooxygenase</fullName>
    </submittedName>
</protein>
<feature type="domain" description="FAD-binding" evidence="6">
    <location>
        <begin position="9"/>
        <end position="333"/>
    </location>
</feature>
<dbReference type="Gene3D" id="3.50.50.60">
    <property type="entry name" value="FAD/NAD(P)-binding domain"/>
    <property type="match status" value="1"/>
</dbReference>
<evidence type="ECO:0000256" key="1">
    <source>
        <dbReference type="ARBA" id="ARBA00007992"/>
    </source>
</evidence>
<dbReference type="PRINTS" id="PR00420">
    <property type="entry name" value="RNGMNOXGNASE"/>
</dbReference>
<comment type="similarity">
    <text evidence="1">Belongs to the paxM FAD-dependent monooxygenase family.</text>
</comment>
<keyword evidence="8" id="KW-1185">Reference proteome</keyword>
<keyword evidence="4" id="KW-0560">Oxidoreductase</keyword>
<evidence type="ECO:0000256" key="3">
    <source>
        <dbReference type="ARBA" id="ARBA00022827"/>
    </source>
</evidence>
<proteinExistence type="inferred from homology"/>
<evidence type="ECO:0000313" key="8">
    <source>
        <dbReference type="Proteomes" id="UP000562682"/>
    </source>
</evidence>
<evidence type="ECO:0000256" key="4">
    <source>
        <dbReference type="ARBA" id="ARBA00023002"/>
    </source>
</evidence>
<sequence>MSNFWDKGVAIIGAGLGGTALALALHQKGIPCRIYETRGPEADVVSSGIIITPNGGKVLHELGALEGLSSRSFQFEHYVFKNDKDETTEKTAVPTDLYGYKHHRLYRIIILQQLKTLLAQRGVVIHYNSKFERFVSETAEGVRFQINENVEEAAIVVGADGIHSTVRAYLNSAVPEYTGILSLYGHIPASSVAWPDQDFLNACTIQGKPGSFFLVPEVADASDLMVGTQFPFPEQDRRGWDAMTANKAQLTELFRKNYSQWHATGASIVDAVCKYPDTLLIWPFYKVPVMPTWSSATGRVIIIGDAAHAMPASSGQGLNQALEDAYTLARLLSSIDLQSSLPEALGVWHGWRQTKVDKIFEMAMATNLKRLPEAERLRLSQANTSGDEHVETMDSTSPQWLFDLHLDDLDAALTQFTE</sequence>
<dbReference type="InterPro" id="IPR002938">
    <property type="entry name" value="FAD-bd"/>
</dbReference>
<reference evidence="7 8" key="1">
    <citation type="submission" date="2020-05" db="EMBL/GenBank/DDBJ databases">
        <title>Identification and distribution of gene clusters putatively required for synthesis of sphingolipid metabolism inhibitors in phylogenetically diverse species of the filamentous fungus Fusarium.</title>
        <authorList>
            <person name="Kim H.-S."/>
            <person name="Busman M."/>
            <person name="Brown D.W."/>
            <person name="Divon H."/>
            <person name="Uhlig S."/>
            <person name="Proctor R.H."/>
        </authorList>
    </citation>
    <scope>NUCLEOTIDE SEQUENCE [LARGE SCALE GENOMIC DNA]</scope>
    <source>
        <strain evidence="7 8">NRRL 25311</strain>
    </source>
</reference>
<dbReference type="PANTHER" id="PTHR13789:SF316">
    <property type="entry name" value="FAD-BINDING DOMAIN-CONTAINING PROTEIN"/>
    <property type="match status" value="1"/>
</dbReference>
<dbReference type="SUPFAM" id="SSF51905">
    <property type="entry name" value="FAD/NAD(P)-binding domain"/>
    <property type="match status" value="1"/>
</dbReference>